<keyword evidence="7" id="KW-1185">Reference proteome</keyword>
<dbReference type="Proteomes" id="UP001285521">
    <property type="component" value="Unassembled WGS sequence"/>
</dbReference>
<dbReference type="InterPro" id="IPR022385">
    <property type="entry name" value="Rhs_assc_core"/>
</dbReference>
<feature type="compositionally biased region" description="Basic and acidic residues" evidence="2">
    <location>
        <begin position="110"/>
        <end position="133"/>
    </location>
</feature>
<organism evidence="6 7">
    <name type="scientific">Lentzea miocenica</name>
    <dbReference type="NCBI Taxonomy" id="3095431"/>
    <lineage>
        <taxon>Bacteria</taxon>
        <taxon>Bacillati</taxon>
        <taxon>Actinomycetota</taxon>
        <taxon>Actinomycetes</taxon>
        <taxon>Pseudonocardiales</taxon>
        <taxon>Pseudonocardiaceae</taxon>
        <taxon>Lentzea</taxon>
    </lineage>
</organism>
<dbReference type="SUPFAM" id="SSF49899">
    <property type="entry name" value="Concanavalin A-like lectins/glucanases"/>
    <property type="match status" value="1"/>
</dbReference>
<feature type="domain" description="DUF6531" evidence="4">
    <location>
        <begin position="759"/>
        <end position="830"/>
    </location>
</feature>
<feature type="compositionally biased region" description="Polar residues" evidence="2">
    <location>
        <begin position="2009"/>
        <end position="2019"/>
    </location>
</feature>
<feature type="region of interest" description="Disordered" evidence="2">
    <location>
        <begin position="87"/>
        <end position="135"/>
    </location>
</feature>
<dbReference type="CDD" id="cd00085">
    <property type="entry name" value="HNHc"/>
    <property type="match status" value="1"/>
</dbReference>
<feature type="region of interest" description="Disordered" evidence="2">
    <location>
        <begin position="1283"/>
        <end position="1321"/>
    </location>
</feature>
<evidence type="ECO:0000313" key="7">
    <source>
        <dbReference type="Proteomes" id="UP001285521"/>
    </source>
</evidence>
<dbReference type="Pfam" id="PF01844">
    <property type="entry name" value="HNH"/>
    <property type="match status" value="1"/>
</dbReference>
<gene>
    <name evidence="6" type="ORF">SK803_20800</name>
</gene>
<dbReference type="Pfam" id="PF05593">
    <property type="entry name" value="RHS_repeat"/>
    <property type="match status" value="4"/>
</dbReference>
<dbReference type="Pfam" id="PF13385">
    <property type="entry name" value="Laminin_G_3"/>
    <property type="match status" value="1"/>
</dbReference>
<feature type="region of interest" description="Disordered" evidence="2">
    <location>
        <begin position="2752"/>
        <end position="2783"/>
    </location>
</feature>
<feature type="compositionally biased region" description="Basic and acidic residues" evidence="2">
    <location>
        <begin position="87"/>
        <end position="98"/>
    </location>
</feature>
<dbReference type="InterPro" id="IPR031325">
    <property type="entry name" value="RHS_repeat"/>
</dbReference>
<dbReference type="NCBIfam" id="TIGR03696">
    <property type="entry name" value="Rhs_assc_core"/>
    <property type="match status" value="1"/>
</dbReference>
<feature type="compositionally biased region" description="Low complexity" evidence="2">
    <location>
        <begin position="2762"/>
        <end position="2780"/>
    </location>
</feature>
<dbReference type="Gene3D" id="2.60.120.200">
    <property type="match status" value="1"/>
</dbReference>
<dbReference type="Pfam" id="PF20148">
    <property type="entry name" value="DUF6531"/>
    <property type="match status" value="1"/>
</dbReference>
<name>A0ABU4T3C7_9PSEU</name>
<dbReference type="InterPro" id="IPR045351">
    <property type="entry name" value="DUF6531"/>
</dbReference>
<evidence type="ECO:0000259" key="5">
    <source>
        <dbReference type="Pfam" id="PF25023"/>
    </source>
</evidence>
<dbReference type="Gene3D" id="1.10.30.50">
    <property type="match status" value="1"/>
</dbReference>
<dbReference type="EMBL" id="JAXAVW010000016">
    <property type="protein sequence ID" value="MDX8032661.1"/>
    <property type="molecule type" value="Genomic_DNA"/>
</dbReference>
<feature type="region of interest" description="Disordered" evidence="2">
    <location>
        <begin position="1987"/>
        <end position="2043"/>
    </location>
</feature>
<evidence type="ECO:0000256" key="1">
    <source>
        <dbReference type="ARBA" id="ARBA00022737"/>
    </source>
</evidence>
<dbReference type="InterPro" id="IPR056823">
    <property type="entry name" value="TEN-like_YD-shell"/>
</dbReference>
<dbReference type="CDD" id="cd00110">
    <property type="entry name" value="LamG"/>
    <property type="match status" value="1"/>
</dbReference>
<feature type="compositionally biased region" description="Pro residues" evidence="2">
    <location>
        <begin position="1300"/>
        <end position="1321"/>
    </location>
</feature>
<protein>
    <submittedName>
        <fullName evidence="6">LamG-like jellyroll fold domain-containing protein</fullName>
    </submittedName>
</protein>
<accession>A0ABU4T3C7</accession>
<evidence type="ECO:0000256" key="2">
    <source>
        <dbReference type="SAM" id="MobiDB-lite"/>
    </source>
</evidence>
<proteinExistence type="predicted"/>
<dbReference type="InterPro" id="IPR013320">
    <property type="entry name" value="ConA-like_dom_sf"/>
</dbReference>
<reference evidence="6 7" key="1">
    <citation type="submission" date="2023-11" db="EMBL/GenBank/DDBJ databases">
        <title>Lentzea sokolovensis, sp. nov., Lentzea kristufkii, sp. nov., and Lentzea miocenensis, sp. nov., rare actinobacteria from Sokolov Coal Basin, Miocene lacustrine sediment, Czech Republic.</title>
        <authorList>
            <person name="Lara A."/>
            <person name="Kotroba L."/>
            <person name="Nouioui I."/>
            <person name="Neumann-Schaal M."/>
            <person name="Mast Y."/>
            <person name="Chronakova A."/>
        </authorList>
    </citation>
    <scope>NUCLEOTIDE SEQUENCE [LARGE SCALE GENOMIC DNA]</scope>
    <source>
        <strain evidence="6 7">BCCO 10_0856</strain>
    </source>
</reference>
<reference evidence="6 7" key="2">
    <citation type="submission" date="2023-11" db="EMBL/GenBank/DDBJ databases">
        <authorList>
            <person name="Lara A.C."/>
            <person name="Chronakova A."/>
        </authorList>
    </citation>
    <scope>NUCLEOTIDE SEQUENCE [LARGE SCALE GENOMIC DNA]</scope>
    <source>
        <strain evidence="6 7">BCCO 10_0856</strain>
    </source>
</reference>
<keyword evidence="1" id="KW-0677">Repeat</keyword>
<dbReference type="Pfam" id="PF25023">
    <property type="entry name" value="TEN_YD-shell"/>
    <property type="match status" value="1"/>
</dbReference>
<dbReference type="InterPro" id="IPR002711">
    <property type="entry name" value="HNH"/>
</dbReference>
<dbReference type="InterPro" id="IPR006530">
    <property type="entry name" value="YD"/>
</dbReference>
<evidence type="ECO:0000259" key="3">
    <source>
        <dbReference type="Pfam" id="PF01844"/>
    </source>
</evidence>
<feature type="domain" description="HNH" evidence="3">
    <location>
        <begin position="2984"/>
        <end position="3026"/>
    </location>
</feature>
<dbReference type="PANTHER" id="PTHR32305:SF15">
    <property type="entry name" value="PROTEIN RHSA-RELATED"/>
    <property type="match status" value="1"/>
</dbReference>
<dbReference type="Gene3D" id="2.180.10.10">
    <property type="entry name" value="RHS repeat-associated core"/>
    <property type="match status" value="6"/>
</dbReference>
<comment type="caution">
    <text evidence="6">The sequence shown here is derived from an EMBL/GenBank/DDBJ whole genome shotgun (WGS) entry which is preliminary data.</text>
</comment>
<evidence type="ECO:0000313" key="6">
    <source>
        <dbReference type="EMBL" id="MDX8032661.1"/>
    </source>
</evidence>
<dbReference type="InterPro" id="IPR001791">
    <property type="entry name" value="Laminin_G"/>
</dbReference>
<evidence type="ECO:0000259" key="4">
    <source>
        <dbReference type="Pfam" id="PF20148"/>
    </source>
</evidence>
<feature type="domain" description="Teneurin-like YD-shell" evidence="5">
    <location>
        <begin position="2376"/>
        <end position="2639"/>
    </location>
</feature>
<dbReference type="RefSeq" id="WP_319967696.1">
    <property type="nucleotide sequence ID" value="NZ_JAXAVW010000016.1"/>
</dbReference>
<sequence length="3063" mass="330942">MAEKRGRVRRLSLLGLALLLLITLFGPAASQLFPLITAEQRALLEAIALAPEQAGGSAAGKPHEIAEGPVNQAKPESLQAKYPEIKFPEHPDVPRNETKVSTGPAQVRGFNRDTSEELPEQRGRQQRTYRNDDGTLTTEFSRDALNYRAADGKWQAVDPAIEDAGADGWRNRADSVRTTFARTSDAQRLVRMDFGDGVEFGYGLRGATRATGVVDGATITYPAALPGSDLKLESVPGGVKETVVLHGPDSARSWSFPLHLKGLAAQVVDNQVVLKDAKGIERATIPAGFMTDSAKDSAISYGVKYSIVDGTLKVEADEAWLRDPARRFPVLVDPSVLERAAGDGIVVHSNGRQSGAQDLLVGLHDNVKYASYLNFGDIAGSIRDHKVFGAQLYLTNWWSESCEPRPITVHAVRSAWGSSGAYPGPSFDPEPLTSSSFAHGFIGDWQPVSSCPTASEVIDLGVRGRDLVQGWANGQPNNGLTVRASETDALGWKKFTGHGTANKPRLFITHSPYDAEYRIDNGVPEPPVHAQSPGKVKITVTNRGAQTWGANDFVLGYRAYTSNGAPFATVESKTLTSDVPRGGSVTLDANINAMPIGEYVLDFSMLRKGGPWFTDEQIPPARLTLRVVNIKPIVKAQYPPNGYSAQTLTPQLWVDAVDVDSPPDKKPQYRFEVCDKFVDGKGVGCVANSGYVNDRVWTIPAGALRWSKTYQWRAFGYDGIAESLELPGSALLTAVPQPEITSRLANAPYGGANENFDSQTGNYFSSAVDASVAVTGPALDVVRTYNSLDPRKDLIFGAGWSTRYDMRVLPDNDGSGNVVVTYPDGQQVRFGRNADGTFSPPPGRSANFRAAAVEEGGGWWLTDKAFTTYRFRIDGRLWRVLNEAGHWVEVEYDANGRITRAINRTSDRALEFGWAGGTHVRTVTTDPVDGSPDGIVWAYSYTGDKLDQACGPENNCTKYDYQLGSHYRSVVVDSRPLSYWRLGDPLGTKAESQVRTNLGKDDGISKDVTPAEGVLNGTSDGSGRFNGSSSAITLQAGLVRKNRDLAVELWFKTSAGGPLFGYQQQPITGVSGGGVPALYVGQDGKLRGQFWNGSANPLTSTRVVNDDQWHHVVLSGSLATQMLYLDGEPVTQTPLSGEINHPDALHSQIGGGYTVPPSAWPGWGTDARRYFSGLIDEVAYYEHPLGPAEVRSHFRARAPSDQLTKLTLPSGRTAAQLRYDVVNDRVSEFTDRDGGLWKISIPVVTGNADNLIRTTRVTDPGNRNHFYDFDPKRGRVLRYAAPLGLGTRQEDARDATGKPSLPPTPTCPAPTSPPPGPGDPPPVYCGGPGTPPNEWIGGPVDGQGVRTFAYDEQGFQSTITDENGNKVFLTTDERGNLVSRRTCRVLETDCQASYSTYYLNTDDVTDPRNDKIVTHRDARSSNATDSRYLTTYSYTGENNQRGLLAQVSKPDGGGLTHTYTLLNGATPAFDGGGAPAGLVATSKDSRGAVTKYSYFRNGDLAQEEVVATGLITQYTYDALGRRTSQKQISDDFPQGLKTTFTYDKLSRRTSVTEPATTNAVTNVKHTLRTETSYDADGRPLTVTISDLTGGDAARTTKNEYDDRGRLSVQTDAEGARTSYGYDSFGNRTSMTDAGGNKYEYAYTGRNKIAEVRLRAFHDQPVVPGSGTGEGTSSTTPGTTLVLQSFTYDLAGRTIRATDAMGRTKQFIYYNDDLLHKVVAKGVRDPFNAGAAARDVLLEENLYDGAGNPVWQLTPGTEGTGKRVTTSTYDAVGRVKTTESDPDGLKRRTEYTYDTQGHTTQVKRTGLSSNSVGIDTSRVEVTDFQYDLAGRMFKQTVVNGAKSLVTQHGYNDRGLLTSVTDPRGNITDLGYDEHNNQVKATSPTVQVESNGGAAVVQRPVTTTGLDTFGAPTHVKTPNGEVVTTGYDRLGRVVRTESPDYTRPGETTARKSVQTARYDGLGNRIEVTDPRAGITTNRYDQLGRLREVREPAPGGTSSYTYTAAGEPLSATDPTGSRTQATYDDLGRPVTSTSLERKPQPAAHTTELRYDDAGNLRTVTAPPREVTQHDYNVLGERIRTIAPDNVTTQFGYDLTGNQVRVSDGLGRTSFTKIDAARRPVGTYQLNAQQAVLRQTATVYDDAGNVIEVRNAEQEVTTFAYDAANRLVSQVEPVADNKSVTTSFGYDANGQRTRFTDGRANRFITTYNSLGLPESTVEPATAQHPQAADRTWTTSYDLAGNPDLLKAPGGVTRTRVYDALNRLKEETGAGAEVATPSRVLDYDLAGRLKTVSAPGGTNTFDYNDRGQLLSATGPSGNSSFTYDANGRPLTQTDAGGTTRNSYVDGRLATVLDGATGRTRTLDYDNAGALASVAYGAGNTRTYGYNDVGGLASDTVRGGTTDITATTYEYDLADRVKRKKVVTGPSTTDNTYTYDKSSRLKSWTAGSTTTAYAWDDSGNRTQAGARTAIYDERNRMLSDSGVTYTWSARGSPVKRGDVTYQFDAFDRSVKRGAGTYTYDGLDRLVRRNGVSFSYVGTSLDVASDGTTNYSRDLTGSLLSLNRGTDKRTLLTDRHGDVVGGFDGGTQLTGLADSTTFDPFGKVQASTGTRPSLGFQSDYTDPDSGEVDMGARWYDPAAGGFTSRDDISLPASPSVGANRFTYGNGDPVGNYDPDGHQCSGRTATAQPGSIYRKAGGGSCYTQTRPSAKPSGSVAKFTARRIATRFMPVFGWAQTTFDIYDWINPPGPENQFISRVKWPVRPSDKPGSPDQNNPDQNNPNEEQLPPDVVLPPPIPPGVIARIEAEQSAKNVEMALDPAALAVVIAGGVVAANPDVPAAVVGTVLHDVQDEEVVNQKVREAVLGAENTVIQNADEPMPSELTFSDSTIYTEEGAFRIRRDVGGTTTHQFQWNHQGAGEDETAETHDCTPDDFAKNPYGINSPIGCTPDGAPVYEIPPGSKGGNGAGLGVPETLRTHYNIGAGKRDGTMPPLCSYCRWHPATSVDHVHPKVDKGDLTKPNQAPACGHCNSSKGKRPAPWNKPPGYPPAWPWPPPWWSQDQLDWWHTRNANGP</sequence>
<dbReference type="NCBIfam" id="TIGR01643">
    <property type="entry name" value="YD_repeat_2x"/>
    <property type="match status" value="6"/>
</dbReference>
<dbReference type="InterPro" id="IPR050708">
    <property type="entry name" value="T6SS_VgrG/RHS"/>
</dbReference>
<dbReference type="InterPro" id="IPR003615">
    <property type="entry name" value="HNH_nuc"/>
</dbReference>
<dbReference type="PANTHER" id="PTHR32305">
    <property type="match status" value="1"/>
</dbReference>
<feature type="region of interest" description="Disordered" evidence="2">
    <location>
        <begin position="3005"/>
        <end position="3038"/>
    </location>
</feature>